<evidence type="ECO:0000313" key="11">
    <source>
        <dbReference type="EMBL" id="MED6240978.1"/>
    </source>
</evidence>
<accession>A0ABU7ASC1</accession>
<keyword evidence="12" id="KW-1185">Reference proteome</keyword>
<evidence type="ECO:0000259" key="10">
    <source>
        <dbReference type="PROSITE" id="PS50235"/>
    </source>
</evidence>
<dbReference type="InterPro" id="IPR055176">
    <property type="entry name" value="UBP24/USP9X/USP9Y_UBL"/>
</dbReference>
<feature type="compositionally biased region" description="Low complexity" evidence="9">
    <location>
        <begin position="101"/>
        <end position="130"/>
    </location>
</feature>
<evidence type="ECO:0000256" key="3">
    <source>
        <dbReference type="ARBA" id="ARBA00012759"/>
    </source>
</evidence>
<keyword evidence="5" id="KW-0645">Protease</keyword>
<dbReference type="PANTHER" id="PTHR24006:SF925">
    <property type="entry name" value="UBIQUITINYL HYDROLASE 1"/>
    <property type="match status" value="1"/>
</dbReference>
<feature type="region of interest" description="Disordered" evidence="9">
    <location>
        <begin position="75"/>
        <end position="134"/>
    </location>
</feature>
<dbReference type="InterPro" id="IPR018200">
    <property type="entry name" value="USP_CS"/>
</dbReference>
<dbReference type="InterPro" id="IPR021905">
    <property type="entry name" value="DUF3517"/>
</dbReference>
<feature type="compositionally biased region" description="Acidic residues" evidence="9">
    <location>
        <begin position="2560"/>
        <end position="2569"/>
    </location>
</feature>
<dbReference type="PROSITE" id="PS00973">
    <property type="entry name" value="USP_2"/>
    <property type="match status" value="1"/>
</dbReference>
<protein>
    <recommendedName>
        <fullName evidence="3">ubiquitinyl hydrolase 1</fullName>
        <ecNumber evidence="3">3.4.19.12</ecNumber>
    </recommendedName>
</protein>
<dbReference type="PANTHER" id="PTHR24006">
    <property type="entry name" value="UBIQUITIN CARBOXYL-TERMINAL HYDROLASE"/>
    <property type="match status" value="1"/>
</dbReference>
<feature type="compositionally biased region" description="Pro residues" evidence="9">
    <location>
        <begin position="2612"/>
        <end position="2632"/>
    </location>
</feature>
<dbReference type="PROSITE" id="PS00972">
    <property type="entry name" value="USP_1"/>
    <property type="match status" value="1"/>
</dbReference>
<dbReference type="InterPro" id="IPR028889">
    <property type="entry name" value="USP"/>
</dbReference>
<dbReference type="Pfam" id="PF22900">
    <property type="entry name" value="UCH_UBL1"/>
    <property type="match status" value="1"/>
</dbReference>
<feature type="compositionally biased region" description="Basic and acidic residues" evidence="9">
    <location>
        <begin position="1671"/>
        <end position="1687"/>
    </location>
</feature>
<comment type="similarity">
    <text evidence="2">Belongs to the peptidase C19 family.</text>
</comment>
<dbReference type="InterPro" id="IPR056850">
    <property type="entry name" value="ARM_UBP34_24_USP9X_Y"/>
</dbReference>
<feature type="domain" description="USP" evidence="10">
    <location>
        <begin position="1627"/>
        <end position="2025"/>
    </location>
</feature>
<comment type="caution">
    <text evidence="11">The sequence shown here is derived from an EMBL/GenBank/DDBJ whole genome shotgun (WGS) entry which is preliminary data.</text>
</comment>
<dbReference type="EC" id="3.4.19.12" evidence="3"/>
<feature type="compositionally biased region" description="Low complexity" evidence="9">
    <location>
        <begin position="1044"/>
        <end position="1058"/>
    </location>
</feature>
<keyword evidence="7 11" id="KW-0378">Hydrolase</keyword>
<dbReference type="Proteomes" id="UP001345963">
    <property type="component" value="Unassembled WGS sequence"/>
</dbReference>
<proteinExistence type="inferred from homology"/>
<sequence length="2666" mass="301867">MALAPNKMFTSSLQLKFTGRVYVIYDDTIAGDWTYPVNRREVISNSWLCNGLSGTTRSPEAKIAKICPVASMTATTRGSPVGGNDSQGQAPDAQSQPPLPQNQTSSPNSSNENSPVSPPDEQGQGEGPPQLEEEEPAFPHTDLAKLDDMINRPRWVVPVLPKGELEVLLEAAIDLSKKGLDVKCEACQRFFRDGLTISFTKILTDEAVSGWKFEIHRCIINNTHRLVELCVAKLSQDWFPLLELLAMALNPHCKFHIYNGTRPSETVPAGAQLADDELYARPPDPRSPKGWLVDLINKFGTLNGFQILHDRFMSGQALNVQIIAALIKPFGQCYEFLTLHTVKKYFLPVIEMVPQFLENLTDEELKKEAKNEAKNDALSMIIKSLKNLASRVPGQEETVKNLEIFRLKMILRLLQISSFNGKMNALNEVNKVISSVSYYTHRHNPEEEEWLTAERMAEWIQQNHILSIVLRDSLHQPQYVEKLEKILRFVIKEKALTMQDLDNIWAAQAGKHEAIVKNVHDLLAKLAWDFSPEQLDHLFDCFKASWTNASKKQREKLLELIRRLAEDDKDGVMAHKVLNLLWNLAHSDDVPVDIMDQALSAHIKILDYSCSQDRDTQKIQWIDRFIEELRTNDKWVIPALKQIREICSLFGEAPQNLSQTQRSPHVFYRHDLINQLQHNHALVTLVAENLSAYMETMRQLSKEEQAEFDPQTVRPGSRYSHVQEVQERLNFLRFLLKDGQLWLCAPQAKQIWKCLAENAVFLCDREACFKWYSKLMGDEPDLDPDINKDFFENNVLQLDPSLLTENGMKCFERFFKAVNCREGKLVAKRRAYMMDDLELIGLDYLWRVVIQGSDDIANRAIDLLKEIYTNLGPKLQVNQVEIHEDFIQSCFDRLKASYDTLCVLDGDKDSINCARQEAIRMVRVLTVLKEYINECDSDYHEERTILPMSRAFRGKHITLIVRFPNQGRQVDDLDIWSHTNDTIGSVRRGILNRIKANAAHTKIELFIGGEVVDPADDRKLIGQLNLKDKTLITAKLTQVSANMPSSPDSSSDSSTGSPGNHGNHYSEGPNPEVESCLPGVIMSLHPRYISFLWQVADLGCNLNMSQLRDGARVLMKLMPPDNTTVENLRAVCLDHAKLGENSLSPSLDSRFFGPSPSQVLYLIEVVYALLMPASATLGEDASDFQYNFLKSGGLPLVLSMLTRNNFLPSADMETRRGAYLNALKIAKLLLTAVGFGHVKAVAEACQPNADGNIPVSPINQATHDQALVLQSALQNIPNPASECMLRNVAIRLAQQISDENFFQASKYIPDICVIRAVQKIVWASGCGTVQLVFSNNDEISKIYEKTNAAKEPDGEDEQVCCEALEVMTLCFALMPTALDTLSKEKAWQTFIIDLLLHCHSKSVRQMAQEQFFLMATRCCMGHRPLLFFITLLFTVLGSTAKERAKHAGDYFTLLRHLLNYAYNSNINLPNAEVLLNNEIDWLKRIRDEVKRTGETGVEETILEGHLGVTKELLAFQTPEKKYYIGCEKGGANLIKELIDDFIFPASNVYLQYMKSGEFPTEQAIPVCSTPASINAGFELLVALAVGCVRNLKQIADTLTDMYYLGCETLTEWEYLPPVGPRPNKGFVGLKNAGATCYMNSVIQQLYMIPPIRNGILAIEGTGTDVDDDMSGDEKQENESNVDPRDEVFSYHHQFDDKPSSKSEDRKEYNIGVLRHLQVIFGHLAASRLQYYVPRGFWKQFRLWGEPVNLREQHDALEFFNSLVDSLDEALKALGHPPMLSKVLGGSFADQKICQGCPHRYECEESFTTLNVDIRNHQNLLDSMEQYVKGDLLEGANAYHCEKCNKKVDTVKRLLIKKLPPVLAIQLKRFDYDWERECAIKFNDYFEFPRELDMEPYTVAGVAKLEGDDVNPENQVIQQNEPSDPTPPGSSKYRLVGVLVHSGQASGGHYYSYIIQRNGGDGEKNRWYKFDDGDVTECKMDDEEEMKNQCFGGEYMGEVFDHMMKRMSYRRQKRWWNAYILFYERMDSLDKDSELVKYISELNLSSTKPHQVKMPSAIECSVRKQNVQFMHNRMQYSLEYFQFIKKLLTCNSVYLNPPPGQDHLLPEAEEIAMISAQLAARFLFSTGFHTKKVVRGPASDWYDALCILLRHSKNVRYWFAHNVLFAYPNRFSEYLLECPSAEVRGAFAKLIVFIAHFSLQDGPCPSPTASPGPSAQGCDNLSLSDHLLRAVLNLLRREVSEHGRHLQQYFNLFVMYANLGLAEKTQLLKLNVPATFMLVALDEGPGPPIKYQYAELGKLYTVVSQLVRCCDVSSRMQSSINGNPPLPNPYGDTNLTAPVMPVQQLVAEILFVRTSYVKKIIEDCSNSEETVKLLRFCCWENPQFSSTVLSELLWQVAYSYTYELRPYLDLLLQILLIEDSWQTHRIHNVLKGIPDDRDGLFDTIQRSKNHYQKRAYQCIKCMVALFSNCSVAYQILQSNGDLKRKWTWAVEWLGDELERRPYTGNPQYTYNNWSPPVQSNETSNGYFLERSHSARMTLAKACELCPEELKCTQESPGKEPDEQEAPDDQDSSPPEDTSLYPHSPGTTQFQQNNHPHGQPYTGPAAQHMNNPQRPGPASAPTPGPTQTPTPGPGTTPSSGPRAQENWDGTEEVTPAPSSTPAPAPPKE</sequence>
<dbReference type="InterPro" id="IPR001394">
    <property type="entry name" value="Peptidase_C19_UCH"/>
</dbReference>
<evidence type="ECO:0000256" key="1">
    <source>
        <dbReference type="ARBA" id="ARBA00000707"/>
    </source>
</evidence>
<evidence type="ECO:0000256" key="7">
    <source>
        <dbReference type="ARBA" id="ARBA00022801"/>
    </source>
</evidence>
<feature type="region of interest" description="Disordered" evidence="9">
    <location>
        <begin position="1037"/>
        <end position="1070"/>
    </location>
</feature>
<keyword evidence="6" id="KW-0833">Ubl conjugation pathway</keyword>
<dbReference type="SUPFAM" id="SSF54001">
    <property type="entry name" value="Cysteine proteinases"/>
    <property type="match status" value="1"/>
</dbReference>
<evidence type="ECO:0000256" key="4">
    <source>
        <dbReference type="ARBA" id="ARBA00022553"/>
    </source>
</evidence>
<dbReference type="Pfam" id="PF12030">
    <property type="entry name" value="DUF3517"/>
    <property type="match status" value="1"/>
</dbReference>
<dbReference type="Pfam" id="PF00443">
    <property type="entry name" value="UCH"/>
    <property type="match status" value="1"/>
</dbReference>
<name>A0ABU7ASC1_9TELE</name>
<keyword evidence="8" id="KW-0788">Thiol protease</keyword>
<evidence type="ECO:0000256" key="9">
    <source>
        <dbReference type="SAM" id="MobiDB-lite"/>
    </source>
</evidence>
<dbReference type="PROSITE" id="PS50235">
    <property type="entry name" value="USP_3"/>
    <property type="match status" value="1"/>
</dbReference>
<dbReference type="InterPro" id="IPR038765">
    <property type="entry name" value="Papain-like_cys_pep_sf"/>
</dbReference>
<feature type="compositionally biased region" description="Pro residues" evidence="9">
    <location>
        <begin position="2656"/>
        <end position="2666"/>
    </location>
</feature>
<reference evidence="11 12" key="1">
    <citation type="submission" date="2021-07" db="EMBL/GenBank/DDBJ databases">
        <authorList>
            <person name="Palmer J.M."/>
        </authorList>
    </citation>
    <scope>NUCLEOTIDE SEQUENCE [LARGE SCALE GENOMIC DNA]</scope>
    <source>
        <strain evidence="11 12">AT_MEX2019</strain>
        <tissue evidence="11">Muscle</tissue>
    </source>
</reference>
<feature type="compositionally biased region" description="Polar residues" evidence="9">
    <location>
        <begin position="2583"/>
        <end position="2594"/>
    </location>
</feature>
<dbReference type="InterPro" id="IPR050164">
    <property type="entry name" value="Peptidase_C19"/>
</dbReference>
<evidence type="ECO:0000256" key="2">
    <source>
        <dbReference type="ARBA" id="ARBA00009085"/>
    </source>
</evidence>
<feature type="region of interest" description="Disordered" evidence="9">
    <location>
        <begin position="1662"/>
        <end position="1687"/>
    </location>
</feature>
<comment type="catalytic activity">
    <reaction evidence="1">
        <text>Thiol-dependent hydrolysis of ester, thioester, amide, peptide and isopeptide bonds formed by the C-terminal Gly of ubiquitin (a 76-residue protein attached to proteins as an intracellular targeting signal).</text>
        <dbReference type="EC" id="3.4.19.12"/>
    </reaction>
</comment>
<dbReference type="CDD" id="cd02659">
    <property type="entry name" value="peptidase_C19C"/>
    <property type="match status" value="1"/>
</dbReference>
<evidence type="ECO:0000313" key="12">
    <source>
        <dbReference type="Proteomes" id="UP001345963"/>
    </source>
</evidence>
<feature type="region of interest" description="Disordered" evidence="9">
    <location>
        <begin position="2551"/>
        <end position="2666"/>
    </location>
</feature>
<dbReference type="InterPro" id="IPR016024">
    <property type="entry name" value="ARM-type_fold"/>
</dbReference>
<evidence type="ECO:0000256" key="8">
    <source>
        <dbReference type="ARBA" id="ARBA00022807"/>
    </source>
</evidence>
<feature type="compositionally biased region" description="Polar residues" evidence="9">
    <location>
        <begin position="75"/>
        <end position="93"/>
    </location>
</feature>
<keyword evidence="4" id="KW-0597">Phosphoprotein</keyword>
<dbReference type="GO" id="GO:0016787">
    <property type="term" value="F:hydrolase activity"/>
    <property type="evidence" value="ECO:0007669"/>
    <property type="project" value="UniProtKB-KW"/>
</dbReference>
<evidence type="ECO:0000256" key="5">
    <source>
        <dbReference type="ARBA" id="ARBA00022670"/>
    </source>
</evidence>
<gene>
    <name evidence="11" type="primary">USP9X</name>
    <name evidence="11" type="ORF">ATANTOWER_005723</name>
</gene>
<dbReference type="SUPFAM" id="SSF48371">
    <property type="entry name" value="ARM repeat"/>
    <property type="match status" value="1"/>
</dbReference>
<dbReference type="EMBL" id="JAHUTI010029520">
    <property type="protein sequence ID" value="MED6240978.1"/>
    <property type="molecule type" value="Genomic_DNA"/>
</dbReference>
<dbReference type="Pfam" id="PF25010">
    <property type="entry name" value="ARM_UBP24_USP9X-Y"/>
    <property type="match status" value="1"/>
</dbReference>
<evidence type="ECO:0000256" key="6">
    <source>
        <dbReference type="ARBA" id="ARBA00022786"/>
    </source>
</evidence>
<organism evidence="11 12">
    <name type="scientific">Ataeniobius toweri</name>
    <dbReference type="NCBI Taxonomy" id="208326"/>
    <lineage>
        <taxon>Eukaryota</taxon>
        <taxon>Metazoa</taxon>
        <taxon>Chordata</taxon>
        <taxon>Craniata</taxon>
        <taxon>Vertebrata</taxon>
        <taxon>Euteleostomi</taxon>
        <taxon>Actinopterygii</taxon>
        <taxon>Neopterygii</taxon>
        <taxon>Teleostei</taxon>
        <taxon>Neoteleostei</taxon>
        <taxon>Acanthomorphata</taxon>
        <taxon>Ovalentaria</taxon>
        <taxon>Atherinomorphae</taxon>
        <taxon>Cyprinodontiformes</taxon>
        <taxon>Goodeidae</taxon>
        <taxon>Ataeniobius</taxon>
    </lineage>
</organism>
<dbReference type="Gene3D" id="3.90.70.10">
    <property type="entry name" value="Cysteine proteinases"/>
    <property type="match status" value="1"/>
</dbReference>